<evidence type="ECO:0000259" key="8">
    <source>
        <dbReference type="PROSITE" id="PS51382"/>
    </source>
</evidence>
<dbReference type="InterPro" id="IPR018966">
    <property type="entry name" value="VTC_domain"/>
</dbReference>
<feature type="region of interest" description="Disordered" evidence="6">
    <location>
        <begin position="684"/>
        <end position="733"/>
    </location>
</feature>
<dbReference type="PANTHER" id="PTHR46140:SF1">
    <property type="entry name" value="VACUOLAR TRANSPORTER CHAPERONE COMPLEX SUBUNIT 4-RELATED"/>
    <property type="match status" value="1"/>
</dbReference>
<evidence type="ECO:0000256" key="1">
    <source>
        <dbReference type="ARBA" id="ARBA00004128"/>
    </source>
</evidence>
<dbReference type="InterPro" id="IPR051572">
    <property type="entry name" value="VTC_Complex_Subunit"/>
</dbReference>
<gene>
    <name evidence="9" type="ORF">HMPREF1541_09220</name>
</gene>
<feature type="region of interest" description="Disordered" evidence="6">
    <location>
        <begin position="269"/>
        <end position="292"/>
    </location>
</feature>
<dbReference type="EMBL" id="KB822712">
    <property type="protein sequence ID" value="ETN45389.1"/>
    <property type="molecule type" value="Genomic_DNA"/>
</dbReference>
<dbReference type="CDD" id="cd14474">
    <property type="entry name" value="SPX_YDR089W"/>
    <property type="match status" value="1"/>
</dbReference>
<feature type="transmembrane region" description="Helical" evidence="7">
    <location>
        <begin position="744"/>
        <end position="766"/>
    </location>
</feature>
<dbReference type="InterPro" id="IPR004331">
    <property type="entry name" value="SPX_dom"/>
</dbReference>
<evidence type="ECO:0000313" key="10">
    <source>
        <dbReference type="Proteomes" id="UP000030752"/>
    </source>
</evidence>
<feature type="compositionally biased region" description="Low complexity" evidence="6">
    <location>
        <begin position="531"/>
        <end position="544"/>
    </location>
</feature>
<dbReference type="GO" id="GO:0033254">
    <property type="term" value="C:vacuolar transporter chaperone complex"/>
    <property type="evidence" value="ECO:0007669"/>
    <property type="project" value="TreeGrafter"/>
</dbReference>
<evidence type="ECO:0000256" key="4">
    <source>
        <dbReference type="ARBA" id="ARBA00022989"/>
    </source>
</evidence>
<comment type="subcellular location">
    <subcellularLocation>
        <location evidence="1">Vacuole membrane</location>
        <topology evidence="1">Multi-pass membrane protein</topology>
    </subcellularLocation>
</comment>
<keyword evidence="10" id="KW-1185">Reference proteome</keyword>
<feature type="region of interest" description="Disordered" evidence="6">
    <location>
        <begin position="526"/>
        <end position="550"/>
    </location>
</feature>
<accession>W2SBV6</accession>
<dbReference type="RefSeq" id="XP_008712117.1">
    <property type="nucleotide sequence ID" value="XM_008713895.1"/>
</dbReference>
<dbReference type="Proteomes" id="UP000030752">
    <property type="component" value="Unassembled WGS sequence"/>
</dbReference>
<dbReference type="OrthoDB" id="5588846at2759"/>
<dbReference type="GO" id="GO:0006799">
    <property type="term" value="P:polyphosphate biosynthetic process"/>
    <property type="evidence" value="ECO:0007669"/>
    <property type="project" value="UniProtKB-ARBA"/>
</dbReference>
<dbReference type="eggNOG" id="ENOG502QSRA">
    <property type="taxonomic scope" value="Eukaryota"/>
</dbReference>
<feature type="transmembrane region" description="Helical" evidence="7">
    <location>
        <begin position="778"/>
        <end position="798"/>
    </location>
</feature>
<dbReference type="GO" id="GO:0042144">
    <property type="term" value="P:vacuole fusion, non-autophagic"/>
    <property type="evidence" value="ECO:0007669"/>
    <property type="project" value="TreeGrafter"/>
</dbReference>
<dbReference type="STRING" id="1220924.W2SBV6"/>
<keyword evidence="3 7" id="KW-0812">Transmembrane</keyword>
<feature type="compositionally biased region" description="Low complexity" evidence="6">
    <location>
        <begin position="274"/>
        <end position="288"/>
    </location>
</feature>
<dbReference type="InParanoid" id="W2SBV6"/>
<evidence type="ECO:0000256" key="6">
    <source>
        <dbReference type="SAM" id="MobiDB-lite"/>
    </source>
</evidence>
<protein>
    <recommendedName>
        <fullName evidence="8">SPX domain-containing protein</fullName>
    </recommendedName>
</protein>
<evidence type="ECO:0000313" key="9">
    <source>
        <dbReference type="EMBL" id="ETN45389.1"/>
    </source>
</evidence>
<dbReference type="VEuPathDB" id="FungiDB:HMPREF1541_09220"/>
<dbReference type="GO" id="GO:0007034">
    <property type="term" value="P:vacuolar transport"/>
    <property type="evidence" value="ECO:0007669"/>
    <property type="project" value="TreeGrafter"/>
</dbReference>
<evidence type="ECO:0000256" key="7">
    <source>
        <dbReference type="SAM" id="Phobius"/>
    </source>
</evidence>
<dbReference type="GeneID" id="19976559"/>
<keyword evidence="5 7" id="KW-0472">Membrane</keyword>
<feature type="compositionally biased region" description="Basic and acidic residues" evidence="6">
    <location>
        <begin position="718"/>
        <end position="733"/>
    </location>
</feature>
<keyword evidence="4 7" id="KW-1133">Transmembrane helix</keyword>
<evidence type="ECO:0000256" key="2">
    <source>
        <dbReference type="ARBA" id="ARBA00022554"/>
    </source>
</evidence>
<dbReference type="InterPro" id="IPR042267">
    <property type="entry name" value="VTC_sf"/>
</dbReference>
<reference evidence="9 10" key="1">
    <citation type="submission" date="2013-03" db="EMBL/GenBank/DDBJ databases">
        <title>The Genome Sequence of Phialophora europaea CBS 101466.</title>
        <authorList>
            <consortium name="The Broad Institute Genomics Platform"/>
            <person name="Cuomo C."/>
            <person name="de Hoog S."/>
            <person name="Gorbushina A."/>
            <person name="Walker B."/>
            <person name="Young S.K."/>
            <person name="Zeng Q."/>
            <person name="Gargeya S."/>
            <person name="Fitzgerald M."/>
            <person name="Haas B."/>
            <person name="Abouelleil A."/>
            <person name="Allen A.W."/>
            <person name="Alvarado L."/>
            <person name="Arachchi H.M."/>
            <person name="Berlin A.M."/>
            <person name="Chapman S.B."/>
            <person name="Gainer-Dewar J."/>
            <person name="Goldberg J."/>
            <person name="Griggs A."/>
            <person name="Gujja S."/>
            <person name="Hansen M."/>
            <person name="Howarth C."/>
            <person name="Imamovic A."/>
            <person name="Ireland A."/>
            <person name="Larimer J."/>
            <person name="McCowan C."/>
            <person name="Murphy C."/>
            <person name="Pearson M."/>
            <person name="Poon T.W."/>
            <person name="Priest M."/>
            <person name="Roberts A."/>
            <person name="Saif S."/>
            <person name="Shea T."/>
            <person name="Sisk P."/>
            <person name="Sykes S."/>
            <person name="Wortman J."/>
            <person name="Nusbaum C."/>
            <person name="Birren B."/>
        </authorList>
    </citation>
    <scope>NUCLEOTIDE SEQUENCE [LARGE SCALE GENOMIC DNA]</scope>
    <source>
        <strain evidence="9 10">CBS 101466</strain>
    </source>
</reference>
<dbReference type="GO" id="GO:0016237">
    <property type="term" value="P:microautophagy"/>
    <property type="evidence" value="ECO:0007669"/>
    <property type="project" value="TreeGrafter"/>
</dbReference>
<dbReference type="Pfam" id="PF09359">
    <property type="entry name" value="VTC"/>
    <property type="match status" value="1"/>
</dbReference>
<sequence>MKFGETLYQRSVPKWATYNVKYNELKHLIKQRTSAGSSAPISIPTAGTSRWQDLENELHSILNKEYQDVALFLRTKQGEVDRRLAYLDKQVSSSLKAVGTAAAARPVTQARKYQKLVKDAEAIGDEIESLSRFAAVQKTAFRKILKKYRKWTGSTALQERLERDVFSSGALQVDYAVYLQSLSKLTNAISSQLQVPMLTGNESPYRRKNNERNLSQSNAQVLNELCAKGALHFDAALDEVLYGASGGSAHFWIHPEYLEQVEALLLRHMRQQDQRPSSRASPSSSTDDLAGGLSSVADETHQVVFDNLQRFLLDESVARPSRAAVIARWNGDSDAVVTLSNLACKSDASLTLALKRKHMQSVLDRSSTTDGISSIRRDEAQKIKDYLLEHRDVKPLAAIHSGRSRFLGLNNTKDVGTWATLDNAIRFAPVLETQLGASNTQLEATEAFPHAVLHVRWEFTRLPEIVRLLETSHLAERVHDFSLERATIFTINKELQQPAWRGLLASDIRKVPALVARKGSLRPKGKETKPVVVVNSSGPSSAGGDSVFSATQGQSSATELDIGEETSTGFEVPVVGRKLNSELPEKLKLKSSRKQRASVLPPPATETAPDRYWNEFDDGDSDVNVEERYAIYVDPNEESFPGAETFSKAFGSMYDSLRKGKDRVVSWWPMASADRSEISERSPLLFGASRQGSNDAAMESSGSETEDYMRSKSRRQRRGDTFRSRRGGDRPLSKRQRALERTLFQFYTGLIVLAYLLLVMASILLGTGKKKRRLEVDAGVVTGVVAAEACVGVSIVLISMRRQKLGPVHWGLMAVNATVITVVGIAELVLMFGNTG</sequence>
<dbReference type="Gene3D" id="3.20.100.30">
    <property type="entry name" value="VTC, catalytic tunnel domain"/>
    <property type="match status" value="1"/>
</dbReference>
<feature type="domain" description="SPX" evidence="8">
    <location>
        <begin position="1"/>
        <end position="162"/>
    </location>
</feature>
<dbReference type="PANTHER" id="PTHR46140">
    <property type="entry name" value="VACUOLAR TRANSPORTER CHAPERONE 1-RELATED"/>
    <property type="match status" value="1"/>
</dbReference>
<dbReference type="PROSITE" id="PS51382">
    <property type="entry name" value="SPX"/>
    <property type="match status" value="1"/>
</dbReference>
<name>W2SBV6_CYPE1</name>
<dbReference type="GO" id="GO:0000329">
    <property type="term" value="C:fungal-type vacuole membrane"/>
    <property type="evidence" value="ECO:0007669"/>
    <property type="project" value="TreeGrafter"/>
</dbReference>
<dbReference type="HOGENOM" id="CLU_015643_0_0_1"/>
<evidence type="ECO:0000256" key="5">
    <source>
        <dbReference type="ARBA" id="ARBA00023136"/>
    </source>
</evidence>
<feature type="region of interest" description="Disordered" evidence="6">
    <location>
        <begin position="590"/>
        <end position="619"/>
    </location>
</feature>
<keyword evidence="2" id="KW-0926">Vacuole</keyword>
<organism evidence="9 10">
    <name type="scientific">Cyphellophora europaea (strain CBS 101466)</name>
    <name type="common">Phialophora europaea</name>
    <dbReference type="NCBI Taxonomy" id="1220924"/>
    <lineage>
        <taxon>Eukaryota</taxon>
        <taxon>Fungi</taxon>
        <taxon>Dikarya</taxon>
        <taxon>Ascomycota</taxon>
        <taxon>Pezizomycotina</taxon>
        <taxon>Eurotiomycetes</taxon>
        <taxon>Chaetothyriomycetidae</taxon>
        <taxon>Chaetothyriales</taxon>
        <taxon>Cyphellophoraceae</taxon>
        <taxon>Cyphellophora</taxon>
    </lineage>
</organism>
<feature type="transmembrane region" description="Helical" evidence="7">
    <location>
        <begin position="810"/>
        <end position="832"/>
    </location>
</feature>
<evidence type="ECO:0000256" key="3">
    <source>
        <dbReference type="ARBA" id="ARBA00022692"/>
    </source>
</evidence>
<dbReference type="AlphaFoldDB" id="W2SBV6"/>
<proteinExistence type="predicted"/>